<dbReference type="AlphaFoldDB" id="A0A556QK71"/>
<reference evidence="2 3" key="1">
    <citation type="submission" date="2019-07" db="EMBL/GenBank/DDBJ databases">
        <title>Description of 53C-WASEF.</title>
        <authorList>
            <person name="Pitt A."/>
            <person name="Hahn M.W."/>
        </authorList>
    </citation>
    <scope>NUCLEOTIDE SEQUENCE [LARGE SCALE GENOMIC DNA]</scope>
    <source>
        <strain evidence="2 3">53C-WASEF</strain>
    </source>
</reference>
<evidence type="ECO:0000256" key="1">
    <source>
        <dbReference type="SAM" id="MobiDB-lite"/>
    </source>
</evidence>
<dbReference type="RefSeq" id="WP_144230867.1">
    <property type="nucleotide sequence ID" value="NZ_CBCRVV010000006.1"/>
</dbReference>
<name>A0A556QK71_9BACT</name>
<dbReference type="EMBL" id="VMBG01000002">
    <property type="protein sequence ID" value="TSJ77046.1"/>
    <property type="molecule type" value="Genomic_DNA"/>
</dbReference>
<evidence type="ECO:0000313" key="3">
    <source>
        <dbReference type="Proteomes" id="UP000315648"/>
    </source>
</evidence>
<dbReference type="Proteomes" id="UP000315648">
    <property type="component" value="Unassembled WGS sequence"/>
</dbReference>
<protein>
    <submittedName>
        <fullName evidence="2">Uncharacterized protein</fullName>
    </submittedName>
</protein>
<sequence>MGLSLHVHVHAPASLDEAAVRAIVARWHGLAEGLAAEGRVDRVFELSNETADLNQFATGWISVPVASDPDTCTGVTVAPVTGWIFLVQLGKGSEPLVLGLCRYPATVKAPGGDTWLSSGKDEGWHFLASCKTQYASLHGWEQFRRCHLAAVDIALAGESLGLEVRIEDEGGYWPGRNEVALRAAVERMNRLVAGLAGALKDATDEDGKSPSVESPILEHPAFERLEAEAQDSEDARKLRDALNAVKKGAR</sequence>
<feature type="region of interest" description="Disordered" evidence="1">
    <location>
        <begin position="201"/>
        <end position="220"/>
    </location>
</feature>
<organism evidence="2 3">
    <name type="scientific">Rariglobus hedericola</name>
    <dbReference type="NCBI Taxonomy" id="2597822"/>
    <lineage>
        <taxon>Bacteria</taxon>
        <taxon>Pseudomonadati</taxon>
        <taxon>Verrucomicrobiota</taxon>
        <taxon>Opitutia</taxon>
        <taxon>Opitutales</taxon>
        <taxon>Opitutaceae</taxon>
        <taxon>Rariglobus</taxon>
    </lineage>
</organism>
<accession>A0A556QK71</accession>
<evidence type="ECO:0000313" key="2">
    <source>
        <dbReference type="EMBL" id="TSJ77046.1"/>
    </source>
</evidence>
<gene>
    <name evidence="2" type="ORF">FPL22_13155</name>
</gene>
<keyword evidence="3" id="KW-1185">Reference proteome</keyword>
<proteinExistence type="predicted"/>
<comment type="caution">
    <text evidence="2">The sequence shown here is derived from an EMBL/GenBank/DDBJ whole genome shotgun (WGS) entry which is preliminary data.</text>
</comment>
<dbReference type="OrthoDB" id="508691at2"/>